<feature type="compositionally biased region" description="Basic and acidic residues" evidence="1">
    <location>
        <begin position="40"/>
        <end position="56"/>
    </location>
</feature>
<feature type="transmembrane region" description="Helical" evidence="2">
    <location>
        <begin position="785"/>
        <end position="808"/>
    </location>
</feature>
<dbReference type="CDD" id="cd09917">
    <property type="entry name" value="F-box_SF"/>
    <property type="match status" value="1"/>
</dbReference>
<feature type="transmembrane region" description="Helical" evidence="2">
    <location>
        <begin position="557"/>
        <end position="576"/>
    </location>
</feature>
<dbReference type="PROSITE" id="PS50181">
    <property type="entry name" value="FBOX"/>
    <property type="match status" value="1"/>
</dbReference>
<dbReference type="AlphaFoldDB" id="A0AA40EJ77"/>
<dbReference type="Proteomes" id="UP001172155">
    <property type="component" value="Unassembled WGS sequence"/>
</dbReference>
<keyword evidence="2" id="KW-0472">Membrane</keyword>
<feature type="region of interest" description="Disordered" evidence="1">
    <location>
        <begin position="359"/>
        <end position="385"/>
    </location>
</feature>
<evidence type="ECO:0000313" key="5">
    <source>
        <dbReference type="Proteomes" id="UP001172155"/>
    </source>
</evidence>
<evidence type="ECO:0000256" key="1">
    <source>
        <dbReference type="SAM" id="MobiDB-lite"/>
    </source>
</evidence>
<dbReference type="Pfam" id="PF00646">
    <property type="entry name" value="F-box"/>
    <property type="match status" value="1"/>
</dbReference>
<evidence type="ECO:0000313" key="4">
    <source>
        <dbReference type="EMBL" id="KAK0740332.1"/>
    </source>
</evidence>
<evidence type="ECO:0000259" key="3">
    <source>
        <dbReference type="PROSITE" id="PS50181"/>
    </source>
</evidence>
<dbReference type="InterPro" id="IPR036047">
    <property type="entry name" value="F-box-like_dom_sf"/>
</dbReference>
<proteinExistence type="predicted"/>
<organism evidence="4 5">
    <name type="scientific">Schizothecium vesticola</name>
    <dbReference type="NCBI Taxonomy" id="314040"/>
    <lineage>
        <taxon>Eukaryota</taxon>
        <taxon>Fungi</taxon>
        <taxon>Dikarya</taxon>
        <taxon>Ascomycota</taxon>
        <taxon>Pezizomycotina</taxon>
        <taxon>Sordariomycetes</taxon>
        <taxon>Sordariomycetidae</taxon>
        <taxon>Sordariales</taxon>
        <taxon>Schizotheciaceae</taxon>
        <taxon>Schizothecium</taxon>
    </lineage>
</organism>
<feature type="compositionally biased region" description="Basic and acidic residues" evidence="1">
    <location>
        <begin position="7"/>
        <end position="32"/>
    </location>
</feature>
<gene>
    <name evidence="4" type="ORF">B0T18DRAFT_331335</name>
</gene>
<keyword evidence="2" id="KW-1133">Transmembrane helix</keyword>
<accession>A0AA40EJ77</accession>
<dbReference type="InterPro" id="IPR001810">
    <property type="entry name" value="F-box_dom"/>
</dbReference>
<feature type="domain" description="F-box" evidence="3">
    <location>
        <begin position="94"/>
        <end position="141"/>
    </location>
</feature>
<feature type="compositionally biased region" description="Low complexity" evidence="1">
    <location>
        <begin position="366"/>
        <end position="376"/>
    </location>
</feature>
<keyword evidence="2" id="KW-0812">Transmembrane</keyword>
<protein>
    <recommendedName>
        <fullName evidence="3">F-box domain-containing protein</fullName>
    </recommendedName>
</protein>
<sequence>MTTKSYRRADSIEPEVKPADAGESERSHDAKAKKIARFQRKTESKPDASSRLDVEEHNGTDVLEDLTQALTLHSKRTERRHKKLESRARKTWQPRGLLDLPYELLMRILALVRPHDLFALARVNKDLGLFIREQESRIANAVIALRYPILAKCFRRPVLMESLEPVARHHLHARQMQRTSTKGPPFQHIRPLDPTLICSCLTCLLRWNSLCVVLDFAHWQAHLDKGEPIPVIARGADPRWNQDLVAKHAGIVVKSLTSPLWYARILEAHLDSTTRAIQRHAENKGNRRRRFRMTDDDLRADSDAFLGRSGPPTLDIPFHRDNYYMLEAFFPNRSWIKERDAWVYVPEAQHEQDLARLLASPGHSSPRGPLTRTRPTTPRKPGATMEDLHRHFGSRKVWENYNVPQCPFVNVTEMWSHDDSTATAVESRGISSMDLNNWLNEPSDKYITAQPHTRLLRIAWVGLDAEKNRTSPSNRDLDQLLTTWDLKEGYNYALSSYAGVAALPSETHARIFTATYHPKLAAAWSYTIIDGVPTTHAVIFAESEERAEFHRALKSKWSLALVGHAMFPAFLCSLMLSQELDTTFEDIKTVVRNVEARTGHHRFTTRRQTKPAAGELGTLSAQMSGCAAKLANATRKLKVVEAMLGFIMEHAQVTPILPPDSGDATPSALLVQSVGTMRHRSEMQAVDNTYVQQRVQVQIAALFHLIAQQDNAIAFETASATRSIAKDSLQDSSSMKMLALVAMFFLPGSFVAALFSAPLFDWDSADKNAADNPRSIALGTKPQFALFWAVAIPLTVATFVLYTVWIVVQKKRLRRRLNLGTV</sequence>
<name>A0AA40EJ77_9PEZI</name>
<dbReference type="Gene3D" id="1.20.58.340">
    <property type="entry name" value="Magnesium transport protein CorA, transmembrane region"/>
    <property type="match status" value="1"/>
</dbReference>
<feature type="region of interest" description="Disordered" evidence="1">
    <location>
        <begin position="1"/>
        <end position="56"/>
    </location>
</feature>
<dbReference type="EMBL" id="JAUKUD010000006">
    <property type="protein sequence ID" value="KAK0740332.1"/>
    <property type="molecule type" value="Genomic_DNA"/>
</dbReference>
<reference evidence="4" key="1">
    <citation type="submission" date="2023-06" db="EMBL/GenBank/DDBJ databases">
        <title>Genome-scale phylogeny and comparative genomics of the fungal order Sordariales.</title>
        <authorList>
            <consortium name="Lawrence Berkeley National Laboratory"/>
            <person name="Hensen N."/>
            <person name="Bonometti L."/>
            <person name="Westerberg I."/>
            <person name="Brannstrom I.O."/>
            <person name="Guillou S."/>
            <person name="Cros-Aarteil S."/>
            <person name="Calhoun S."/>
            <person name="Haridas S."/>
            <person name="Kuo A."/>
            <person name="Mondo S."/>
            <person name="Pangilinan J."/>
            <person name="Riley R."/>
            <person name="LaButti K."/>
            <person name="Andreopoulos B."/>
            <person name="Lipzen A."/>
            <person name="Chen C."/>
            <person name="Yanf M."/>
            <person name="Daum C."/>
            <person name="Ng V."/>
            <person name="Clum A."/>
            <person name="Steindorff A."/>
            <person name="Ohm R."/>
            <person name="Martin F."/>
            <person name="Silar P."/>
            <person name="Natvig D."/>
            <person name="Lalanne C."/>
            <person name="Gautier V."/>
            <person name="Ament-velasquez S.L."/>
            <person name="Kruys A."/>
            <person name="Hutchinson M.I."/>
            <person name="Powell A.J."/>
            <person name="Barry K."/>
            <person name="Miller A.N."/>
            <person name="Grigoriev I.V."/>
            <person name="Debuchy R."/>
            <person name="Gladieux P."/>
            <person name="Thoren M.H."/>
            <person name="Johannesson H."/>
        </authorList>
    </citation>
    <scope>NUCLEOTIDE SEQUENCE</scope>
    <source>
        <strain evidence="4">SMH3187-1</strain>
    </source>
</reference>
<evidence type="ECO:0000256" key="2">
    <source>
        <dbReference type="SAM" id="Phobius"/>
    </source>
</evidence>
<dbReference type="SUPFAM" id="SSF81383">
    <property type="entry name" value="F-box domain"/>
    <property type="match status" value="1"/>
</dbReference>
<keyword evidence="5" id="KW-1185">Reference proteome</keyword>
<feature type="transmembrane region" description="Helical" evidence="2">
    <location>
        <begin position="738"/>
        <end position="760"/>
    </location>
</feature>
<comment type="caution">
    <text evidence="4">The sequence shown here is derived from an EMBL/GenBank/DDBJ whole genome shotgun (WGS) entry which is preliminary data.</text>
</comment>